<dbReference type="CDD" id="cd08513">
    <property type="entry name" value="PBP2_thermophilic_Hb8_like"/>
    <property type="match status" value="1"/>
</dbReference>
<organism evidence="6 7">
    <name type="scientific">Neoroseomonas alkaliterrae</name>
    <dbReference type="NCBI Taxonomy" id="1452450"/>
    <lineage>
        <taxon>Bacteria</taxon>
        <taxon>Pseudomonadati</taxon>
        <taxon>Pseudomonadota</taxon>
        <taxon>Alphaproteobacteria</taxon>
        <taxon>Acetobacterales</taxon>
        <taxon>Acetobacteraceae</taxon>
        <taxon>Neoroseomonas</taxon>
    </lineage>
</organism>
<name>A0A840XPH5_9PROT</name>
<dbReference type="EMBL" id="JACIJE010000002">
    <property type="protein sequence ID" value="MBB5688720.1"/>
    <property type="molecule type" value="Genomic_DNA"/>
</dbReference>
<dbReference type="SUPFAM" id="SSF53850">
    <property type="entry name" value="Periplasmic binding protein-like II"/>
    <property type="match status" value="1"/>
</dbReference>
<proteinExistence type="inferred from homology"/>
<dbReference type="InterPro" id="IPR000914">
    <property type="entry name" value="SBP_5_dom"/>
</dbReference>
<evidence type="ECO:0000256" key="3">
    <source>
        <dbReference type="ARBA" id="ARBA00022448"/>
    </source>
</evidence>
<sequence>MRPGRRRARLAATLAALMAAARPGFAATARRAAWGRCAVAAGALLLALATPATAQPRDTLTIGITQYPSTFHPNIENMAAKSYVLGFARRPLTAYGADWRLACLACESLPSLENGLAVRETTPDGRPGIRVTYRLREGLRWGDGTPVSAEDLRFAWEAGRDPATGFGPAEYYRSAYELIVMDPRTVTLRFDRVTFEYASAGDFQPLPAHVERARWQADPRTYRTRTAYDTETTNPALWNGPFRITAVQPGASVTLERNPAWAGATPHFRRIVIRTVENTPALEAQLLAGQVDMIAGELGLPIEQAIALERRTGSRFRFTYQAGLIYEHMDLRHDHPALGDRRVRQALLMATDRAQITERLFGGRQPVAHSSVNPLDPMHDPDVRQWPFDLARARALLQEAGWTPGPDGIRRNAAGERLSLEFMTTAGNRSREAVQQVLQGMWRQAGIEARIRNEPPRVLFAETLSRRRFQGLALFAWISAPESVPRSALHSDEIPREERNWSGQNYGGYRNAEMDALTQAIPEELDPTRRREMWRRLQAIYAEDLPAIPLWFRADAHVWPQWLDGVRPTGHLNASPLWAEEWGVR</sequence>
<dbReference type="GO" id="GO:0043190">
    <property type="term" value="C:ATP-binding cassette (ABC) transporter complex"/>
    <property type="evidence" value="ECO:0007669"/>
    <property type="project" value="InterPro"/>
</dbReference>
<keyword evidence="3" id="KW-0813">Transport</keyword>
<dbReference type="GO" id="GO:0030288">
    <property type="term" value="C:outer membrane-bounded periplasmic space"/>
    <property type="evidence" value="ECO:0007669"/>
    <property type="project" value="UniProtKB-ARBA"/>
</dbReference>
<comment type="caution">
    <text evidence="6">The sequence shown here is derived from an EMBL/GenBank/DDBJ whole genome shotgun (WGS) entry which is preliminary data.</text>
</comment>
<feature type="domain" description="Solute-binding protein family 5" evidence="5">
    <location>
        <begin position="129"/>
        <end position="478"/>
    </location>
</feature>
<comment type="similarity">
    <text evidence="2">Belongs to the bacterial solute-binding protein 5 family.</text>
</comment>
<keyword evidence="4" id="KW-0732">Signal</keyword>
<protein>
    <submittedName>
        <fullName evidence="6">Peptide/nickel transport system substrate-binding protein</fullName>
    </submittedName>
</protein>
<evidence type="ECO:0000313" key="7">
    <source>
        <dbReference type="Proteomes" id="UP000562254"/>
    </source>
</evidence>
<reference evidence="6 7" key="1">
    <citation type="submission" date="2020-08" db="EMBL/GenBank/DDBJ databases">
        <title>Genomic Encyclopedia of Type Strains, Phase IV (KMG-IV): sequencing the most valuable type-strain genomes for metagenomic binning, comparative biology and taxonomic classification.</title>
        <authorList>
            <person name="Goeker M."/>
        </authorList>
    </citation>
    <scope>NUCLEOTIDE SEQUENCE [LARGE SCALE GENOMIC DNA]</scope>
    <source>
        <strain evidence="6 7">DSM 25895</strain>
    </source>
</reference>
<gene>
    <name evidence="6" type="ORF">FHS88_000836</name>
</gene>
<evidence type="ECO:0000313" key="6">
    <source>
        <dbReference type="EMBL" id="MBB5688720.1"/>
    </source>
</evidence>
<comment type="subcellular location">
    <subcellularLocation>
        <location evidence="1">Periplasm</location>
    </subcellularLocation>
</comment>
<accession>A0A840XPH5</accession>
<evidence type="ECO:0000256" key="2">
    <source>
        <dbReference type="ARBA" id="ARBA00005695"/>
    </source>
</evidence>
<dbReference type="Pfam" id="PF00496">
    <property type="entry name" value="SBP_bac_5"/>
    <property type="match status" value="1"/>
</dbReference>
<keyword evidence="7" id="KW-1185">Reference proteome</keyword>
<dbReference type="InterPro" id="IPR030678">
    <property type="entry name" value="Peptide/Ni-bd"/>
</dbReference>
<dbReference type="InterPro" id="IPR039424">
    <property type="entry name" value="SBP_5"/>
</dbReference>
<dbReference type="PANTHER" id="PTHR30290">
    <property type="entry name" value="PERIPLASMIC BINDING COMPONENT OF ABC TRANSPORTER"/>
    <property type="match status" value="1"/>
</dbReference>
<dbReference type="GO" id="GO:0015833">
    <property type="term" value="P:peptide transport"/>
    <property type="evidence" value="ECO:0007669"/>
    <property type="project" value="TreeGrafter"/>
</dbReference>
<dbReference type="PANTHER" id="PTHR30290:SF9">
    <property type="entry name" value="OLIGOPEPTIDE-BINDING PROTEIN APPA"/>
    <property type="match status" value="1"/>
</dbReference>
<dbReference type="AlphaFoldDB" id="A0A840XPH5"/>
<evidence type="ECO:0000259" key="5">
    <source>
        <dbReference type="Pfam" id="PF00496"/>
    </source>
</evidence>
<evidence type="ECO:0000256" key="1">
    <source>
        <dbReference type="ARBA" id="ARBA00004418"/>
    </source>
</evidence>
<dbReference type="PIRSF" id="PIRSF002741">
    <property type="entry name" value="MppA"/>
    <property type="match status" value="1"/>
</dbReference>
<dbReference type="Proteomes" id="UP000562254">
    <property type="component" value="Unassembled WGS sequence"/>
</dbReference>
<dbReference type="Gene3D" id="3.10.105.10">
    <property type="entry name" value="Dipeptide-binding Protein, Domain 3"/>
    <property type="match status" value="1"/>
</dbReference>
<dbReference type="GO" id="GO:1904680">
    <property type="term" value="F:peptide transmembrane transporter activity"/>
    <property type="evidence" value="ECO:0007669"/>
    <property type="project" value="TreeGrafter"/>
</dbReference>
<dbReference type="Gene3D" id="3.40.190.10">
    <property type="entry name" value="Periplasmic binding protein-like II"/>
    <property type="match status" value="1"/>
</dbReference>
<dbReference type="RefSeq" id="WP_184481619.1">
    <property type="nucleotide sequence ID" value="NZ_JAAEDJ010000085.1"/>
</dbReference>
<evidence type="ECO:0000256" key="4">
    <source>
        <dbReference type="ARBA" id="ARBA00022729"/>
    </source>
</evidence>